<evidence type="ECO:0000256" key="1">
    <source>
        <dbReference type="SAM" id="Phobius"/>
    </source>
</evidence>
<proteinExistence type="predicted"/>
<organism evidence="2 3">
    <name type="scientific">Spiroplasma ixodetis</name>
    <dbReference type="NCBI Taxonomy" id="2141"/>
    <lineage>
        <taxon>Bacteria</taxon>
        <taxon>Bacillati</taxon>
        <taxon>Mycoplasmatota</taxon>
        <taxon>Mollicutes</taxon>
        <taxon>Entomoplasmatales</taxon>
        <taxon>Spiroplasmataceae</taxon>
        <taxon>Spiroplasma</taxon>
    </lineage>
</organism>
<evidence type="ECO:0000313" key="3">
    <source>
        <dbReference type="Proteomes" id="UP001163387"/>
    </source>
</evidence>
<keyword evidence="3" id="KW-1185">Reference proteome</keyword>
<accession>A0ABN6SW09</accession>
<keyword evidence="1" id="KW-1133">Transmembrane helix</keyword>
<sequence length="161" mass="18585">MNVICQSKNCNNKWSNIVLLELKSTTFSLFLCKNHAINLEHELLPKWLKTCEELRKNNKIKKEKFIMKTWIKTNLSKITLALALTGATTGTIGLIMGGVLTHNMENYYLKPNGEKVYGTTTIWENKCSSCKPTISLYFDIKPREKNDIKWDGIYPEGYFNK</sequence>
<dbReference type="Proteomes" id="UP001163387">
    <property type="component" value="Chromosome"/>
</dbReference>
<dbReference type="EMBL" id="AP026933">
    <property type="protein sequence ID" value="BDT02497.1"/>
    <property type="molecule type" value="Genomic_DNA"/>
</dbReference>
<evidence type="ECO:0000313" key="2">
    <source>
        <dbReference type="EMBL" id="BDT02497.1"/>
    </source>
</evidence>
<reference evidence="2 3" key="1">
    <citation type="journal article" date="2022" name="Front. Microbiol.">
        <title>Male-killing mechanisms vary between Spiroplasma species.</title>
        <authorList>
            <person name="Arai H."/>
            <person name="Inoue M."/>
            <person name="Kageyama D."/>
        </authorList>
    </citation>
    <scope>NUCLEOTIDE SEQUENCE [LARGE SCALE GENOMIC DNA]</scope>
    <source>
        <strain evidence="3">sHm</strain>
    </source>
</reference>
<gene>
    <name evidence="2" type="ORF">SHM_01430</name>
</gene>
<name>A0ABN6SW09_9MOLU</name>
<protein>
    <submittedName>
        <fullName evidence="2">Uncharacterized protein</fullName>
    </submittedName>
</protein>
<keyword evidence="1" id="KW-0472">Membrane</keyword>
<feature type="transmembrane region" description="Helical" evidence="1">
    <location>
        <begin position="78"/>
        <end position="100"/>
    </location>
</feature>
<keyword evidence="1" id="KW-0812">Transmembrane</keyword>